<evidence type="ECO:0000313" key="4">
    <source>
        <dbReference type="EMBL" id="QCD64840.1"/>
    </source>
</evidence>
<dbReference type="SUPFAM" id="SSF53448">
    <property type="entry name" value="Nucleotide-diphospho-sugar transferases"/>
    <property type="match status" value="1"/>
</dbReference>
<dbReference type="Gene3D" id="3.90.550.10">
    <property type="entry name" value="Spore Coat Polysaccharide Biosynthesis Protein SpsA, Chain A"/>
    <property type="match status" value="1"/>
</dbReference>
<reference evidence="4 5" key="2">
    <citation type="submission" date="2019-04" db="EMBL/GenBank/DDBJ databases">
        <authorList>
            <person name="Yang S."/>
            <person name="Wei W."/>
        </authorList>
    </citation>
    <scope>NUCLEOTIDE SEQUENCE [LARGE SCALE GENOMIC DNA]</scope>
    <source>
        <strain evidence="5">ZP60</strain>
    </source>
</reference>
<dbReference type="GO" id="GO:0016779">
    <property type="term" value="F:nucleotidyltransferase activity"/>
    <property type="evidence" value="ECO:0007669"/>
    <property type="project" value="TreeGrafter"/>
</dbReference>
<proteinExistence type="predicted"/>
<organism evidence="4 5">
    <name type="scientific">Halomicrobium mukohataei</name>
    <dbReference type="NCBI Taxonomy" id="57705"/>
    <lineage>
        <taxon>Archaea</taxon>
        <taxon>Methanobacteriati</taxon>
        <taxon>Methanobacteriota</taxon>
        <taxon>Stenosarchaea group</taxon>
        <taxon>Halobacteria</taxon>
        <taxon>Halobacteriales</taxon>
        <taxon>Haloarculaceae</taxon>
        <taxon>Halomicrobium</taxon>
    </lineage>
</organism>
<evidence type="ECO:0000256" key="2">
    <source>
        <dbReference type="SAM" id="MobiDB-lite"/>
    </source>
</evidence>
<dbReference type="AlphaFoldDB" id="A0A4D6KA70"/>
<dbReference type="Proteomes" id="UP000297053">
    <property type="component" value="Chromosome"/>
</dbReference>
<dbReference type="PANTHER" id="PTHR19136:SF86">
    <property type="entry name" value="ADENOSYLCOBINAMIDE-PHOSPHATE GUANYLYLTRANSFERASE"/>
    <property type="match status" value="1"/>
</dbReference>
<protein>
    <submittedName>
        <fullName evidence="4">Cobalamin biosynthesis protein CobY</fullName>
    </submittedName>
</protein>
<dbReference type="EMBL" id="CP039375">
    <property type="protein sequence ID" value="QCD64840.1"/>
    <property type="molecule type" value="Genomic_DNA"/>
</dbReference>
<accession>A0A4D6KA70</accession>
<feature type="region of interest" description="Disordered" evidence="2">
    <location>
        <begin position="1"/>
        <end position="21"/>
    </location>
</feature>
<sequence>MDALVMAGGRGTRLDTDGEKPLSPVAGRPLIDYVLDALDASGVASVVVATSPSTPETAAHVSAPIVQTPGEGYVADLDAALADDRLARPTLTVAADLPLLTGAVLDRLRRAHESGSLTVAVPAARKHELGVSVDTTFDHDGRTVAPTGVNVVGGEPSRTLVVDEPRLAVNVNRPGDAAVAREWLRS</sequence>
<dbReference type="PANTHER" id="PTHR19136">
    <property type="entry name" value="MOLYBDENUM COFACTOR GUANYLYLTRANSFERASE"/>
    <property type="match status" value="1"/>
</dbReference>
<dbReference type="KEGG" id="halz:E5139_04000"/>
<feature type="domain" description="MobA-like NTP transferase" evidence="3">
    <location>
        <begin position="3"/>
        <end position="127"/>
    </location>
</feature>
<dbReference type="Pfam" id="PF12804">
    <property type="entry name" value="NTP_transf_3"/>
    <property type="match status" value="1"/>
</dbReference>
<gene>
    <name evidence="4" type="ORF">E5139_04000</name>
</gene>
<evidence type="ECO:0000259" key="3">
    <source>
        <dbReference type="Pfam" id="PF12804"/>
    </source>
</evidence>
<evidence type="ECO:0000256" key="1">
    <source>
        <dbReference type="ARBA" id="ARBA00022679"/>
    </source>
</evidence>
<reference evidence="4 5" key="1">
    <citation type="submission" date="2019-04" db="EMBL/GenBank/DDBJ databases">
        <title>Complete genome sequence of Arthrobacter sp. ZXY-2 associated with effective atrazine degradation and salt adaptation.</title>
        <authorList>
            <person name="Zhao X."/>
        </authorList>
    </citation>
    <scope>NUCLEOTIDE SEQUENCE [LARGE SCALE GENOMIC DNA]</scope>
    <source>
        <strain evidence="5">ZP60</strain>
    </source>
</reference>
<dbReference type="InterPro" id="IPR029044">
    <property type="entry name" value="Nucleotide-diphossugar_trans"/>
</dbReference>
<dbReference type="InterPro" id="IPR025877">
    <property type="entry name" value="MobA-like_NTP_Trfase"/>
</dbReference>
<keyword evidence="1" id="KW-0808">Transferase</keyword>
<name>A0A4D6KA70_9EURY</name>
<evidence type="ECO:0000313" key="5">
    <source>
        <dbReference type="Proteomes" id="UP000297053"/>
    </source>
</evidence>